<dbReference type="PROSITE" id="PS01219">
    <property type="entry name" value="AMMONIUM_TRANSP"/>
    <property type="match status" value="1"/>
</dbReference>
<sequence>VEALRERDISIASALDTIWLCICASIAALMHGGFAMLETGTCRARNASNLLMKNLLNVCVGTLGWWLCGWAFAYGELNYDLFGTTGFAGSNLVQSMEGRILPVESCSNESCQSKLLQWFFQWVFCTTAVTIVSGGVAERVRSATYAGYAFFMSTIIYPGVVAWTWGGGWLSSTLQVGFTDFAGSCIVHVVGGVGALTGAIVLGARRGRFEDPAAFEPHSLPLVVLGTLMLWFGWYGFNCGSTLALHDDVSAAAAAQVAVNTTLAPAAGGITVFLFRFLRSRKYDVCGLCNGILSGLVSITAGCANMECSSALAVGSIGGLVYQSFSMGLQRLQIDDPVDASAVHGACGVWGAMAAILFDWGEGFSHFHGLKGFQCFGAAGACEAGLVAKALAAQLIFVTAVLSWVLSLSTIVLLILALSGYLRIEQSTEEQGIDAVEHAQTKAYDIGDEDVGEIVAVKTCADSHAELLSEMHSLQLEAVGRLNTLKERLHGRSLQVGEEMEARLLQDVQDLHQVDDSIARAADNLWLLLCGSTLMFMHIGFAMVESGTCRARNASDALIKNILSLCVGTLGWWSFGWGFAKGTLFQGLLGTSGFFSSNLTSTGPGQLEIKATLACETICPTSLALWFFNWAFCTTASTIVSGAVLERTKSSTYSVYTFLMSAFLYPPIVAWTWSGGWLTNLFDVGYTDFAGSCIVHVAGGIGALVGAATLGPRLHRFDKPDTYEPHNLPMVVLGTLFLWVGWYAFNTGSTVAMHDKGTAALAAQVAVNTVLAGSSGGTTLFLVRLATTKKYDVTGMCNGILAGVVSITAGCSNMHAGSALVVAATGGIVYAGFSSLLKKLKVDDPVDASSVHLACGVWGTLAATLFDWGSGLDYYHGRYGWACFPSISSNGLPPACLTGVVGTALIVQLILILCVVVWIGLTSWVIFKILTAVAGLRVREDTEETGLDAAVHAQSKAYAIEERESPDSWRVLWA</sequence>
<dbReference type="SUPFAM" id="SSF111352">
    <property type="entry name" value="Ammonium transporter"/>
    <property type="match status" value="2"/>
</dbReference>
<feature type="transmembrane region" description="Helical" evidence="9">
    <location>
        <begin position="652"/>
        <end position="674"/>
    </location>
</feature>
<dbReference type="NCBIfam" id="TIGR00836">
    <property type="entry name" value="amt"/>
    <property type="match status" value="2"/>
</dbReference>
<comment type="similarity">
    <text evidence="2">Belongs to the ammonia transporter channel (TC 1.A.11.2) family.</text>
</comment>
<dbReference type="PRINTS" id="PR00342">
    <property type="entry name" value="RHESUSRHD"/>
</dbReference>
<name>A0A812S8I8_SYMPI</name>
<feature type="transmembrane region" description="Helical" evidence="9">
    <location>
        <begin position="249"/>
        <end position="275"/>
    </location>
</feature>
<feature type="transmembrane region" description="Helical" evidence="9">
    <location>
        <begin position="219"/>
        <end position="237"/>
    </location>
</feature>
<dbReference type="GO" id="GO:0008519">
    <property type="term" value="F:ammonium channel activity"/>
    <property type="evidence" value="ECO:0007669"/>
    <property type="project" value="InterPro"/>
</dbReference>
<evidence type="ECO:0000313" key="11">
    <source>
        <dbReference type="EMBL" id="CAE7468899.1"/>
    </source>
</evidence>
<dbReference type="GO" id="GO:0097272">
    <property type="term" value="P:ammonium homeostasis"/>
    <property type="evidence" value="ECO:0007669"/>
    <property type="project" value="TreeGrafter"/>
</dbReference>
<comment type="similarity">
    <text evidence="3">Belongs to the ammonium transporter (TC 2.A.49) family. Rh subfamily.</text>
</comment>
<dbReference type="InterPro" id="IPR001905">
    <property type="entry name" value="Ammonium_transpt"/>
</dbReference>
<keyword evidence="6 9" id="KW-1133">Transmembrane helix</keyword>
<dbReference type="PANTHER" id="PTHR11730">
    <property type="entry name" value="AMMONIUM TRANSPORTER"/>
    <property type="match status" value="1"/>
</dbReference>
<evidence type="ECO:0000256" key="8">
    <source>
        <dbReference type="ARBA" id="ARBA00023177"/>
    </source>
</evidence>
<feature type="transmembrane region" description="Helical" evidence="9">
    <location>
        <begin position="793"/>
        <end position="810"/>
    </location>
</feature>
<dbReference type="AlphaFoldDB" id="A0A812S8I8"/>
<feature type="domain" description="Ammonium transporter AmtB-like" evidence="10">
    <location>
        <begin position="19"/>
        <end position="441"/>
    </location>
</feature>
<accession>A0A812S8I8</accession>
<feature type="transmembrane region" description="Helical" evidence="9">
    <location>
        <begin position="148"/>
        <end position="166"/>
    </location>
</feature>
<evidence type="ECO:0000313" key="12">
    <source>
        <dbReference type="Proteomes" id="UP000649617"/>
    </source>
</evidence>
<dbReference type="EMBL" id="CAJNIZ010023403">
    <property type="protein sequence ID" value="CAE7468899.1"/>
    <property type="molecule type" value="Genomic_DNA"/>
</dbReference>
<gene>
    <name evidence="11" type="primary">amtB</name>
    <name evidence="11" type="ORF">SPIL2461_LOCUS11836</name>
</gene>
<feature type="transmembrane region" description="Helical" evidence="9">
    <location>
        <begin position="118"/>
        <end position="136"/>
    </location>
</feature>
<protein>
    <submittedName>
        <fullName evidence="11">AmtB protein</fullName>
    </submittedName>
</protein>
<feature type="transmembrane region" description="Helical" evidence="9">
    <location>
        <begin position="395"/>
        <end position="418"/>
    </location>
</feature>
<evidence type="ECO:0000256" key="7">
    <source>
        <dbReference type="ARBA" id="ARBA00023136"/>
    </source>
</evidence>
<keyword evidence="4" id="KW-0813">Transport</keyword>
<dbReference type="Gene3D" id="1.10.3430.10">
    <property type="entry name" value="Ammonium transporter AmtB like domains"/>
    <property type="match status" value="2"/>
</dbReference>
<dbReference type="InterPro" id="IPR024041">
    <property type="entry name" value="NH4_transpt_AmtB-like_dom"/>
</dbReference>
<feature type="transmembrane region" description="Helical" evidence="9">
    <location>
        <begin position="17"/>
        <end position="34"/>
    </location>
</feature>
<evidence type="ECO:0000256" key="6">
    <source>
        <dbReference type="ARBA" id="ARBA00022989"/>
    </source>
</evidence>
<evidence type="ECO:0000256" key="5">
    <source>
        <dbReference type="ARBA" id="ARBA00022692"/>
    </source>
</evidence>
<feature type="non-terminal residue" evidence="11">
    <location>
        <position position="974"/>
    </location>
</feature>
<feature type="transmembrane region" description="Helical" evidence="9">
    <location>
        <begin position="525"/>
        <end position="545"/>
    </location>
</feature>
<dbReference type="InterPro" id="IPR002229">
    <property type="entry name" value="RhesusRHD"/>
</dbReference>
<dbReference type="Proteomes" id="UP000649617">
    <property type="component" value="Unassembled WGS sequence"/>
</dbReference>
<feature type="domain" description="Ammonium transporter AmtB-like" evidence="10">
    <location>
        <begin position="525"/>
        <end position="955"/>
    </location>
</feature>
<feature type="transmembrane region" description="Helical" evidence="9">
    <location>
        <begin position="816"/>
        <end position="837"/>
    </location>
</feature>
<dbReference type="InterPro" id="IPR018047">
    <property type="entry name" value="Ammonium_transpt_CS"/>
</dbReference>
<evidence type="ECO:0000256" key="3">
    <source>
        <dbReference type="ARBA" id="ARBA00011036"/>
    </source>
</evidence>
<keyword evidence="5 9" id="KW-0812">Transmembrane</keyword>
<feature type="transmembrane region" description="Helical" evidence="9">
    <location>
        <begin position="900"/>
        <end position="927"/>
    </location>
</feature>
<feature type="transmembrane region" description="Helical" evidence="9">
    <location>
        <begin position="726"/>
        <end position="745"/>
    </location>
</feature>
<keyword evidence="12" id="KW-1185">Reference proteome</keyword>
<evidence type="ECO:0000256" key="4">
    <source>
        <dbReference type="ARBA" id="ARBA00022448"/>
    </source>
</evidence>
<dbReference type="OrthoDB" id="411443at2759"/>
<feature type="transmembrane region" description="Helical" evidence="9">
    <location>
        <begin position="55"/>
        <end position="73"/>
    </location>
</feature>
<evidence type="ECO:0000256" key="1">
    <source>
        <dbReference type="ARBA" id="ARBA00004141"/>
    </source>
</evidence>
<feature type="transmembrane region" description="Helical" evidence="9">
    <location>
        <begin position="849"/>
        <end position="866"/>
    </location>
</feature>
<feature type="transmembrane region" description="Helical" evidence="9">
    <location>
        <begin position="694"/>
        <end position="714"/>
    </location>
</feature>
<feature type="transmembrane region" description="Helical" evidence="9">
    <location>
        <begin position="623"/>
        <end position="645"/>
    </location>
</feature>
<dbReference type="GO" id="GO:0005886">
    <property type="term" value="C:plasma membrane"/>
    <property type="evidence" value="ECO:0007669"/>
    <property type="project" value="InterPro"/>
</dbReference>
<feature type="transmembrane region" description="Helical" evidence="9">
    <location>
        <begin position="186"/>
        <end position="207"/>
    </location>
</feature>
<comment type="subcellular location">
    <subcellularLocation>
        <location evidence="1">Membrane</location>
        <topology evidence="1">Multi-pass membrane protein</topology>
    </subcellularLocation>
</comment>
<dbReference type="Pfam" id="PF00909">
    <property type="entry name" value="Ammonium_transp"/>
    <property type="match status" value="2"/>
</dbReference>
<keyword evidence="8" id="KW-0924">Ammonia transport</keyword>
<proteinExistence type="inferred from homology"/>
<feature type="transmembrane region" description="Helical" evidence="9">
    <location>
        <begin position="557"/>
        <end position="575"/>
    </location>
</feature>
<evidence type="ECO:0000259" key="10">
    <source>
        <dbReference type="Pfam" id="PF00909"/>
    </source>
</evidence>
<organism evidence="11 12">
    <name type="scientific">Symbiodinium pilosum</name>
    <name type="common">Dinoflagellate</name>
    <dbReference type="NCBI Taxonomy" id="2952"/>
    <lineage>
        <taxon>Eukaryota</taxon>
        <taxon>Sar</taxon>
        <taxon>Alveolata</taxon>
        <taxon>Dinophyceae</taxon>
        <taxon>Suessiales</taxon>
        <taxon>Symbiodiniaceae</taxon>
        <taxon>Symbiodinium</taxon>
    </lineage>
</organism>
<evidence type="ECO:0000256" key="9">
    <source>
        <dbReference type="SAM" id="Phobius"/>
    </source>
</evidence>
<comment type="caution">
    <text evidence="11">The sequence shown here is derived from an EMBL/GenBank/DDBJ whole genome shotgun (WGS) entry which is preliminary data.</text>
</comment>
<keyword evidence="7 9" id="KW-0472">Membrane</keyword>
<dbReference type="InterPro" id="IPR029020">
    <property type="entry name" value="Ammonium/urea_transptr"/>
</dbReference>
<evidence type="ECO:0000256" key="2">
    <source>
        <dbReference type="ARBA" id="ARBA00005887"/>
    </source>
</evidence>
<feature type="transmembrane region" description="Helical" evidence="9">
    <location>
        <begin position="765"/>
        <end position="786"/>
    </location>
</feature>
<dbReference type="PANTHER" id="PTHR11730:SF6">
    <property type="entry name" value="AMMONIUM TRANSPORTER"/>
    <property type="match status" value="1"/>
</dbReference>
<reference evidence="11" key="1">
    <citation type="submission" date="2021-02" db="EMBL/GenBank/DDBJ databases">
        <authorList>
            <person name="Dougan E. K."/>
            <person name="Rhodes N."/>
            <person name="Thang M."/>
            <person name="Chan C."/>
        </authorList>
    </citation>
    <scope>NUCLEOTIDE SEQUENCE</scope>
</reference>